<keyword evidence="1" id="KW-0472">Membrane</keyword>
<comment type="caution">
    <text evidence="2">The sequence shown here is derived from an EMBL/GenBank/DDBJ whole genome shotgun (WGS) entry which is preliminary data.</text>
</comment>
<dbReference type="InterPro" id="IPR036259">
    <property type="entry name" value="MFS_trans_sf"/>
</dbReference>
<feature type="transmembrane region" description="Helical" evidence="1">
    <location>
        <begin position="12"/>
        <end position="34"/>
    </location>
</feature>
<evidence type="ECO:0000256" key="1">
    <source>
        <dbReference type="SAM" id="Phobius"/>
    </source>
</evidence>
<organism evidence="2 3">
    <name type="scientific">Pyrodictium delaneyi</name>
    <dbReference type="NCBI Taxonomy" id="1273541"/>
    <lineage>
        <taxon>Archaea</taxon>
        <taxon>Thermoproteota</taxon>
        <taxon>Thermoprotei</taxon>
        <taxon>Desulfurococcales</taxon>
        <taxon>Pyrodictiaceae</taxon>
        <taxon>Pyrodictium</taxon>
    </lineage>
</organism>
<dbReference type="Proteomes" id="UP000196694">
    <property type="component" value="Unassembled WGS sequence"/>
</dbReference>
<feature type="transmembrane region" description="Helical" evidence="1">
    <location>
        <begin position="54"/>
        <end position="74"/>
    </location>
</feature>
<feature type="transmembrane region" description="Helical" evidence="1">
    <location>
        <begin position="173"/>
        <end position="193"/>
    </location>
</feature>
<protein>
    <recommendedName>
        <fullName evidence="4">Major facilitator superfamily (MFS) profile domain-containing protein</fullName>
    </recommendedName>
</protein>
<dbReference type="SUPFAM" id="SSF103473">
    <property type="entry name" value="MFS general substrate transporter"/>
    <property type="match status" value="1"/>
</dbReference>
<gene>
    <name evidence="2" type="ORF">Pdsh_03975</name>
</gene>
<evidence type="ECO:0000313" key="2">
    <source>
        <dbReference type="EMBL" id="OWJ54877.1"/>
    </source>
</evidence>
<dbReference type="RefSeq" id="WP_088171848.1">
    <property type="nucleotide sequence ID" value="NZ_NCQP01000002.1"/>
</dbReference>
<name>A0A211YPW4_9CREN</name>
<reference evidence="2 3" key="1">
    <citation type="submission" date="2017-05" db="EMBL/GenBank/DDBJ databases">
        <title>The draft genome of the hyperthermophilic archaeon 'Pyrodictium delaneyi strain Hulk', an iron and nitrate reducer, reveals the capacity for sulfate reduction.</title>
        <authorList>
            <person name="Demey L.M."/>
            <person name="Miller C."/>
            <person name="Manzella M."/>
            <person name="Reguera G."/>
            <person name="Kashefi K."/>
        </authorList>
    </citation>
    <scope>NUCLEOTIDE SEQUENCE [LARGE SCALE GENOMIC DNA]</scope>
    <source>
        <strain evidence="2 3">Hulk</strain>
    </source>
</reference>
<accession>A0A211YPW4</accession>
<proteinExistence type="predicted"/>
<keyword evidence="1" id="KW-0812">Transmembrane</keyword>
<dbReference type="AlphaFoldDB" id="A0A211YPW4"/>
<sequence length="200" mass="21483">MIVAGGAVEKAAGYLYFIYLLLYVVSDVLFIAGWNLAPSLALVYLVVEKYHGSLFYVALVEASISLATIVGTYIEERIRRFSGYTLLSLGTATEALALAGIVFSPPVIAYLLVLAFVIRLGDTLVFIGRREWLFNSISREEASLVTSLVSSIRRGIGIVSGLATGLLASLSPVAPYVACLVLMLLTLLIYAVARRLEAAG</sequence>
<evidence type="ECO:0008006" key="4">
    <source>
        <dbReference type="Google" id="ProtNLM"/>
    </source>
</evidence>
<dbReference type="EMBL" id="NCQP01000002">
    <property type="protein sequence ID" value="OWJ54877.1"/>
    <property type="molecule type" value="Genomic_DNA"/>
</dbReference>
<keyword evidence="1" id="KW-1133">Transmembrane helix</keyword>
<keyword evidence="3" id="KW-1185">Reference proteome</keyword>
<dbReference type="Gene3D" id="1.20.1250.20">
    <property type="entry name" value="MFS general substrate transporter like domains"/>
    <property type="match status" value="1"/>
</dbReference>
<evidence type="ECO:0000313" key="3">
    <source>
        <dbReference type="Proteomes" id="UP000196694"/>
    </source>
</evidence>